<dbReference type="PROSITE" id="PS50109">
    <property type="entry name" value="HIS_KIN"/>
    <property type="match status" value="1"/>
</dbReference>
<feature type="domain" description="Histidine kinase" evidence="7">
    <location>
        <begin position="274"/>
        <end position="507"/>
    </location>
</feature>
<evidence type="ECO:0000256" key="5">
    <source>
        <dbReference type="ARBA" id="ARBA00022777"/>
    </source>
</evidence>
<dbReference type="InterPro" id="IPR003594">
    <property type="entry name" value="HATPase_dom"/>
</dbReference>
<dbReference type="PANTHER" id="PTHR43047">
    <property type="entry name" value="TWO-COMPONENT HISTIDINE PROTEIN KINASE"/>
    <property type="match status" value="1"/>
</dbReference>
<dbReference type="GO" id="GO:0000155">
    <property type="term" value="F:phosphorelay sensor kinase activity"/>
    <property type="evidence" value="ECO:0007669"/>
    <property type="project" value="InterPro"/>
</dbReference>
<dbReference type="EMBL" id="CP006585">
    <property type="protein sequence ID" value="AGW13706.1"/>
    <property type="molecule type" value="Genomic_DNA"/>
</dbReference>
<keyword evidence="6" id="KW-0472">Membrane</keyword>
<dbReference type="InterPro" id="IPR036890">
    <property type="entry name" value="HATPase_C_sf"/>
</dbReference>
<proteinExistence type="predicted"/>
<feature type="transmembrane region" description="Helical" evidence="6">
    <location>
        <begin position="235"/>
        <end position="255"/>
    </location>
</feature>
<reference evidence="8 9" key="1">
    <citation type="journal article" date="2013" name="J. Bacteriol.">
        <title>Roles of HynAB and Ech, the only two hydrogenases found in the model sulfate reducer Desulfovibrio gigas.</title>
        <authorList>
            <person name="Morais-Silva F.O."/>
            <person name="Santos C.I."/>
            <person name="Rodrigues R."/>
            <person name="Pereira I.A."/>
            <person name="Rodrigues-Pousada C."/>
        </authorList>
    </citation>
    <scope>NUCLEOTIDE SEQUENCE [LARGE SCALE GENOMIC DNA]</scope>
    <source>
        <strain evidence="9">ATCC 19364 / DSM 1382 / NCIMB 9332 / VKM B-1759</strain>
    </source>
</reference>
<dbReference type="GO" id="GO:0005886">
    <property type="term" value="C:plasma membrane"/>
    <property type="evidence" value="ECO:0007669"/>
    <property type="project" value="TreeGrafter"/>
</dbReference>
<evidence type="ECO:0000256" key="3">
    <source>
        <dbReference type="ARBA" id="ARBA00022553"/>
    </source>
</evidence>
<dbReference type="InterPro" id="IPR036097">
    <property type="entry name" value="HisK_dim/P_sf"/>
</dbReference>
<evidence type="ECO:0000256" key="6">
    <source>
        <dbReference type="SAM" id="Phobius"/>
    </source>
</evidence>
<dbReference type="HOGENOM" id="CLU_534989_0_0_7"/>
<dbReference type="InterPro" id="IPR004358">
    <property type="entry name" value="Sig_transdc_His_kin-like_C"/>
</dbReference>
<evidence type="ECO:0000256" key="2">
    <source>
        <dbReference type="ARBA" id="ARBA00012438"/>
    </source>
</evidence>
<name>T2GC63_MEGG1</name>
<dbReference type="InterPro" id="IPR005467">
    <property type="entry name" value="His_kinase_dom"/>
</dbReference>
<gene>
    <name evidence="8" type="ORF">DGI_1926</name>
</gene>
<dbReference type="Pfam" id="PF00512">
    <property type="entry name" value="HisKA"/>
    <property type="match status" value="1"/>
</dbReference>
<keyword evidence="9" id="KW-1185">Reference proteome</keyword>
<evidence type="ECO:0000259" key="7">
    <source>
        <dbReference type="PROSITE" id="PS50109"/>
    </source>
</evidence>
<dbReference type="CDD" id="cd00082">
    <property type="entry name" value="HisKA"/>
    <property type="match status" value="1"/>
</dbReference>
<dbReference type="PRINTS" id="PR00344">
    <property type="entry name" value="BCTRLSENSOR"/>
</dbReference>
<evidence type="ECO:0000313" key="9">
    <source>
        <dbReference type="Proteomes" id="UP000016587"/>
    </source>
</evidence>
<dbReference type="PATRIC" id="fig|1121448.10.peg.1883"/>
<sequence length="509" mass="54946">MIMWTGLLLQPVPDGIMLRRDTLAPLAVLTIWTLAIAFACMQLVDIQRSATREQLLQEARALFEQIVLSQIWNAEHGGVFVRTATAICPSTPASPPPLVLADGQTLHRIDPACMARQFAALAQAQGNHHSFRMVGLPDDAVDESRGDSPSGWETESLRMFLAGATERWTEAADADGGMNATFQYMAPLVGQPSCGRCHAEHRCEPGAICGGIAITLAADAAQGGTLAAIAGVQRWFVAVWAVGGAGLVAGVWLLVRSRRAALEAGRAKSDFLAAMSHELRTPLNGILGLTDLALAEALSDQQREYLLTSRQSAERLHRLFTFMLEYARLDTRERKTRLGEPFALDDCLQVLRHDLKARALEKGLAFRMVVAPDVPPVLTGDMNMLVVALSQLLDNAVKFTESGAVELRVAVRPCRFPLLQRLAKGNQALRCLAFTVVDTGPGISKELVGKLFEPFFQGDASFSRRHAGVGLGLALARRLAQAMGGKVVLTSEPGQGTTVQLTAQFALPE</sequence>
<reference evidence="9" key="2">
    <citation type="submission" date="2013-07" db="EMBL/GenBank/DDBJ databases">
        <authorList>
            <person name="Morais-Silva F.O."/>
            <person name="Rezende A.M."/>
            <person name="Pimentel C."/>
            <person name="Resende D.M."/>
            <person name="Santos C.I."/>
            <person name="Clemente C."/>
            <person name="de Oliveira L.M."/>
            <person name="da Silva S.M."/>
            <person name="Costa D.A."/>
            <person name="Varela-Raposo A."/>
            <person name="Horacio E.C.A."/>
            <person name="Matos M."/>
            <person name="Flores O."/>
            <person name="Ruiz J.C."/>
            <person name="Rodrigues-Pousada C."/>
        </authorList>
    </citation>
    <scope>NUCLEOTIDE SEQUENCE [LARGE SCALE GENOMIC DNA]</scope>
    <source>
        <strain evidence="9">ATCC 19364 / DSM 1382 / NCIMB 9332 / VKM B-1759</strain>
    </source>
</reference>
<comment type="catalytic activity">
    <reaction evidence="1">
        <text>ATP + protein L-histidine = ADP + protein N-phospho-L-histidine.</text>
        <dbReference type="EC" id="2.7.13.3"/>
    </reaction>
</comment>
<keyword evidence="4" id="KW-0808">Transferase</keyword>
<dbReference type="GO" id="GO:0009927">
    <property type="term" value="F:histidine phosphotransfer kinase activity"/>
    <property type="evidence" value="ECO:0007669"/>
    <property type="project" value="TreeGrafter"/>
</dbReference>
<protein>
    <recommendedName>
        <fullName evidence="2">histidine kinase</fullName>
        <ecNumber evidence="2">2.7.13.3</ecNumber>
    </recommendedName>
</protein>
<dbReference type="PANTHER" id="PTHR43047:SF72">
    <property type="entry name" value="OSMOSENSING HISTIDINE PROTEIN KINASE SLN1"/>
    <property type="match status" value="1"/>
</dbReference>
<keyword evidence="6" id="KW-0812">Transmembrane</keyword>
<evidence type="ECO:0000256" key="4">
    <source>
        <dbReference type="ARBA" id="ARBA00022679"/>
    </source>
</evidence>
<keyword evidence="6" id="KW-1133">Transmembrane helix</keyword>
<keyword evidence="5 8" id="KW-0418">Kinase</keyword>
<evidence type="ECO:0000256" key="1">
    <source>
        <dbReference type="ARBA" id="ARBA00000085"/>
    </source>
</evidence>
<dbReference type="SMART" id="SM00387">
    <property type="entry name" value="HATPase_c"/>
    <property type="match status" value="1"/>
</dbReference>
<dbReference type="SMART" id="SM00388">
    <property type="entry name" value="HisKA"/>
    <property type="match status" value="1"/>
</dbReference>
<dbReference type="Pfam" id="PF11845">
    <property type="entry name" value="Tll0287-like"/>
    <property type="match status" value="1"/>
</dbReference>
<organism evidence="8 9">
    <name type="scientific">Megalodesulfovibrio gigas (strain ATCC 19364 / DSM 1382 / NCIMB 9332 / VKM B-1759)</name>
    <name type="common">Desulfovibrio gigas</name>
    <dbReference type="NCBI Taxonomy" id="1121448"/>
    <lineage>
        <taxon>Bacteria</taxon>
        <taxon>Pseudomonadati</taxon>
        <taxon>Thermodesulfobacteriota</taxon>
        <taxon>Desulfovibrionia</taxon>
        <taxon>Desulfovibrionales</taxon>
        <taxon>Desulfovibrionaceae</taxon>
        <taxon>Megalodesulfovibrio</taxon>
    </lineage>
</organism>
<dbReference type="SUPFAM" id="SSF47384">
    <property type="entry name" value="Homodimeric domain of signal transducing histidine kinase"/>
    <property type="match status" value="1"/>
</dbReference>
<dbReference type="CDD" id="cd16922">
    <property type="entry name" value="HATPase_EvgS-ArcB-TorS-like"/>
    <property type="match status" value="1"/>
</dbReference>
<dbReference type="InterPro" id="IPR003661">
    <property type="entry name" value="HisK_dim/P_dom"/>
</dbReference>
<evidence type="ECO:0000313" key="8">
    <source>
        <dbReference type="EMBL" id="AGW13706.1"/>
    </source>
</evidence>
<dbReference type="EC" id="2.7.13.3" evidence="2"/>
<dbReference type="eggNOG" id="COG2205">
    <property type="taxonomic scope" value="Bacteria"/>
</dbReference>
<dbReference type="Proteomes" id="UP000016587">
    <property type="component" value="Chromosome"/>
</dbReference>
<feature type="transmembrane region" description="Helical" evidence="6">
    <location>
        <begin position="23"/>
        <end position="44"/>
    </location>
</feature>
<dbReference type="InterPro" id="IPR021796">
    <property type="entry name" value="Tll0287-like_dom"/>
</dbReference>
<keyword evidence="3" id="KW-0597">Phosphoprotein</keyword>
<dbReference type="AlphaFoldDB" id="T2GC63"/>
<dbReference type="Gene3D" id="1.10.287.130">
    <property type="match status" value="1"/>
</dbReference>
<dbReference type="KEGG" id="dgg:DGI_1926"/>
<dbReference type="SUPFAM" id="SSF55874">
    <property type="entry name" value="ATPase domain of HSP90 chaperone/DNA topoisomerase II/histidine kinase"/>
    <property type="match status" value="1"/>
</dbReference>
<dbReference type="STRING" id="1121448.DGI_1926"/>
<accession>T2GC63</accession>
<dbReference type="Pfam" id="PF02518">
    <property type="entry name" value="HATPase_c"/>
    <property type="match status" value="1"/>
</dbReference>
<dbReference type="Gene3D" id="3.30.565.10">
    <property type="entry name" value="Histidine kinase-like ATPase, C-terminal domain"/>
    <property type="match status" value="1"/>
</dbReference>